<evidence type="ECO:0000313" key="6">
    <source>
        <dbReference type="Proteomes" id="UP001501532"/>
    </source>
</evidence>
<reference evidence="6" key="1">
    <citation type="journal article" date="2019" name="Int. J. Syst. Evol. Microbiol.">
        <title>The Global Catalogue of Microorganisms (GCM) 10K type strain sequencing project: providing services to taxonomists for standard genome sequencing and annotation.</title>
        <authorList>
            <consortium name="The Broad Institute Genomics Platform"/>
            <consortium name="The Broad Institute Genome Sequencing Center for Infectious Disease"/>
            <person name="Wu L."/>
            <person name="Ma J."/>
        </authorList>
    </citation>
    <scope>NUCLEOTIDE SEQUENCE [LARGE SCALE GENOMIC DNA]</scope>
    <source>
        <strain evidence="6">JCM 9091</strain>
    </source>
</reference>
<dbReference type="Pfam" id="PF13649">
    <property type="entry name" value="Methyltransf_25"/>
    <property type="match status" value="1"/>
</dbReference>
<evidence type="ECO:0000256" key="1">
    <source>
        <dbReference type="ARBA" id="ARBA00022603"/>
    </source>
</evidence>
<dbReference type="PANTHER" id="PTHR43464">
    <property type="entry name" value="METHYLTRANSFERASE"/>
    <property type="match status" value="1"/>
</dbReference>
<dbReference type="CDD" id="cd02440">
    <property type="entry name" value="AdoMet_MTases"/>
    <property type="match status" value="1"/>
</dbReference>
<dbReference type="SUPFAM" id="SSF53335">
    <property type="entry name" value="S-adenosyl-L-methionine-dependent methyltransferases"/>
    <property type="match status" value="1"/>
</dbReference>
<gene>
    <name evidence="5" type="ORF">GCM10010448_37200</name>
</gene>
<dbReference type="RefSeq" id="WP_234519860.1">
    <property type="nucleotide sequence ID" value="NZ_BAAAUF010000031.1"/>
</dbReference>
<dbReference type="InterPro" id="IPR029063">
    <property type="entry name" value="SAM-dependent_MTases_sf"/>
</dbReference>
<dbReference type="Gene3D" id="2.20.130.10">
    <property type="entry name" value="CAC2371-like domains"/>
    <property type="match status" value="1"/>
</dbReference>
<feature type="domain" description="Methyltransferase" evidence="4">
    <location>
        <begin position="43"/>
        <end position="134"/>
    </location>
</feature>
<accession>A0ABP6LPJ4</accession>
<dbReference type="EMBL" id="BAAAUF010000031">
    <property type="protein sequence ID" value="GAA3050708.1"/>
    <property type="molecule type" value="Genomic_DNA"/>
</dbReference>
<dbReference type="PANTHER" id="PTHR43464:SF19">
    <property type="entry name" value="UBIQUINONE BIOSYNTHESIS O-METHYLTRANSFERASE, MITOCHONDRIAL"/>
    <property type="match status" value="1"/>
</dbReference>
<keyword evidence="1" id="KW-0489">Methyltransferase</keyword>
<dbReference type="Gene3D" id="3.40.50.150">
    <property type="entry name" value="Vaccinia Virus protein VP39"/>
    <property type="match status" value="1"/>
</dbReference>
<dbReference type="InterPro" id="IPR041698">
    <property type="entry name" value="Methyltransf_25"/>
</dbReference>
<comment type="caution">
    <text evidence="5">The sequence shown here is derived from an EMBL/GenBank/DDBJ whole genome shotgun (WGS) entry which is preliminary data.</text>
</comment>
<keyword evidence="2" id="KW-0808">Transferase</keyword>
<proteinExistence type="predicted"/>
<evidence type="ECO:0000256" key="3">
    <source>
        <dbReference type="ARBA" id="ARBA00022691"/>
    </source>
</evidence>
<name>A0ABP6LPJ4_9ACTN</name>
<keyword evidence="3" id="KW-0949">S-adenosyl-L-methionine</keyword>
<keyword evidence="6" id="KW-1185">Reference proteome</keyword>
<protein>
    <recommendedName>
        <fullName evidence="4">Methyltransferase domain-containing protein</fullName>
    </recommendedName>
</protein>
<organism evidence="5 6">
    <name type="scientific">Streptomyces glomeratus</name>
    <dbReference type="NCBI Taxonomy" id="284452"/>
    <lineage>
        <taxon>Bacteria</taxon>
        <taxon>Bacillati</taxon>
        <taxon>Actinomycetota</taxon>
        <taxon>Actinomycetes</taxon>
        <taxon>Kitasatosporales</taxon>
        <taxon>Streptomycetaceae</taxon>
        <taxon>Streptomyces</taxon>
    </lineage>
</organism>
<evidence type="ECO:0000313" key="5">
    <source>
        <dbReference type="EMBL" id="GAA3050708.1"/>
    </source>
</evidence>
<evidence type="ECO:0000259" key="4">
    <source>
        <dbReference type="Pfam" id="PF13649"/>
    </source>
</evidence>
<evidence type="ECO:0000256" key="2">
    <source>
        <dbReference type="ARBA" id="ARBA00022679"/>
    </source>
</evidence>
<sequence length="250" mass="27254">MYGTEQADIFELMHKSRGKDYGAEAEEVARRARLRKPDADSLLDVACGTGAHLRYFADLFGHAEGLEMSEPMLALARKRLPARCVVHSGDMRAFRLGRTFDVVTCMFGSIGYAAGTAELEAALRSFAAHLVPGGVVAVDPWWFAETFQDGYVAGHVTQTDGRTVARVSHSARAGDTCVMRVHYLVADARAGARHFAEEHTISLFTREQYETAFTSAGLSVEYVAGLNSGRGLFLGTLLDTAQDQHRPSAH</sequence>
<dbReference type="Proteomes" id="UP001501532">
    <property type="component" value="Unassembled WGS sequence"/>
</dbReference>